<dbReference type="PANTHER" id="PTHR24198:SF165">
    <property type="entry name" value="ANKYRIN REPEAT-CONTAINING PROTEIN-RELATED"/>
    <property type="match status" value="1"/>
</dbReference>
<dbReference type="AlphaFoldDB" id="A0A7S3K2I9"/>
<proteinExistence type="predicted"/>
<evidence type="ECO:0000256" key="2">
    <source>
        <dbReference type="ARBA" id="ARBA00023043"/>
    </source>
</evidence>
<sequence length="318" mass="36184">MKALWLSLLLFLGGRVERIIGDEEKMQEFRVYEINDEGSEDDDGWGPRVIKPKGKNVKAKAKKPTMNEKEIQNVWTNEVYPAIKDGNVEKIKLWLDKGFDVEATAVIDVRRLGYTPLVQSVVHSQPNVLELLLMHGADPEIRTIWNTSPLSIAVFIKSNQPIEPAKKIIDLLLEYGVDINGRVEDGWTALFYAARIRNLHLIQYLLSKGADPSILETFNSEAPHESNTIFRDYLDHALARSNPTWPDCWPKKPDAENCKIVHEWTKEQILLRNLARNNSQLENATNKNNQSVHLTNDSSQLETLTPSSEKINDGHSEL</sequence>
<feature type="region of interest" description="Disordered" evidence="4">
    <location>
        <begin position="282"/>
        <end position="318"/>
    </location>
</feature>
<reference evidence="6" key="1">
    <citation type="submission" date="2021-01" db="EMBL/GenBank/DDBJ databases">
        <authorList>
            <person name="Corre E."/>
            <person name="Pelletier E."/>
            <person name="Niang G."/>
            <person name="Scheremetjew M."/>
            <person name="Finn R."/>
            <person name="Kale V."/>
            <person name="Holt S."/>
            <person name="Cochrane G."/>
            <person name="Meng A."/>
            <person name="Brown T."/>
            <person name="Cohen L."/>
        </authorList>
    </citation>
    <scope>NUCLEOTIDE SEQUENCE</scope>
    <source>
        <strain evidence="6">CCMP1510</strain>
    </source>
</reference>
<dbReference type="InterPro" id="IPR002110">
    <property type="entry name" value="Ankyrin_rpt"/>
</dbReference>
<feature type="repeat" description="ANK" evidence="3">
    <location>
        <begin position="112"/>
        <end position="144"/>
    </location>
</feature>
<keyword evidence="1" id="KW-0677">Repeat</keyword>
<evidence type="ECO:0000256" key="3">
    <source>
        <dbReference type="PROSITE-ProRule" id="PRU00023"/>
    </source>
</evidence>
<evidence type="ECO:0000256" key="1">
    <source>
        <dbReference type="ARBA" id="ARBA00022737"/>
    </source>
</evidence>
<feature type="repeat" description="ANK" evidence="3">
    <location>
        <begin position="185"/>
        <end position="217"/>
    </location>
</feature>
<name>A0A7S3K2I9_9STRA</name>
<dbReference type="EMBL" id="HBIJ01020284">
    <property type="protein sequence ID" value="CAE0372494.1"/>
    <property type="molecule type" value="Transcribed_RNA"/>
</dbReference>
<feature type="signal peptide" evidence="5">
    <location>
        <begin position="1"/>
        <end position="21"/>
    </location>
</feature>
<dbReference type="Pfam" id="PF00023">
    <property type="entry name" value="Ank"/>
    <property type="match status" value="1"/>
</dbReference>
<dbReference type="PROSITE" id="PS50088">
    <property type="entry name" value="ANK_REPEAT"/>
    <property type="match status" value="2"/>
</dbReference>
<dbReference type="SUPFAM" id="SSF48403">
    <property type="entry name" value="Ankyrin repeat"/>
    <property type="match status" value="1"/>
</dbReference>
<dbReference type="PROSITE" id="PS50297">
    <property type="entry name" value="ANK_REP_REGION"/>
    <property type="match status" value="2"/>
</dbReference>
<organism evidence="6">
    <name type="scientific">Aureoumbra lagunensis</name>
    <dbReference type="NCBI Taxonomy" id="44058"/>
    <lineage>
        <taxon>Eukaryota</taxon>
        <taxon>Sar</taxon>
        <taxon>Stramenopiles</taxon>
        <taxon>Ochrophyta</taxon>
        <taxon>Pelagophyceae</taxon>
        <taxon>Pelagomonadales</taxon>
        <taxon>Aureoumbra</taxon>
    </lineage>
</organism>
<evidence type="ECO:0000256" key="4">
    <source>
        <dbReference type="SAM" id="MobiDB-lite"/>
    </source>
</evidence>
<evidence type="ECO:0000256" key="5">
    <source>
        <dbReference type="SAM" id="SignalP"/>
    </source>
</evidence>
<keyword evidence="5" id="KW-0732">Signal</keyword>
<keyword evidence="2 3" id="KW-0040">ANK repeat</keyword>
<evidence type="ECO:0000313" key="6">
    <source>
        <dbReference type="EMBL" id="CAE0372494.1"/>
    </source>
</evidence>
<accession>A0A7S3K2I9</accession>
<gene>
    <name evidence="6" type="ORF">ALAG00032_LOCUS13278</name>
</gene>
<dbReference type="PANTHER" id="PTHR24198">
    <property type="entry name" value="ANKYRIN REPEAT AND PROTEIN KINASE DOMAIN-CONTAINING PROTEIN"/>
    <property type="match status" value="1"/>
</dbReference>
<protein>
    <submittedName>
        <fullName evidence="6">Uncharacterized protein</fullName>
    </submittedName>
</protein>
<dbReference type="Pfam" id="PF13637">
    <property type="entry name" value="Ank_4"/>
    <property type="match status" value="1"/>
</dbReference>
<feature type="chain" id="PRO_5031376489" evidence="5">
    <location>
        <begin position="22"/>
        <end position="318"/>
    </location>
</feature>
<dbReference type="InterPro" id="IPR036770">
    <property type="entry name" value="Ankyrin_rpt-contain_sf"/>
</dbReference>
<feature type="compositionally biased region" description="Polar residues" evidence="4">
    <location>
        <begin position="282"/>
        <end position="309"/>
    </location>
</feature>
<dbReference type="SMART" id="SM00248">
    <property type="entry name" value="ANK"/>
    <property type="match status" value="3"/>
</dbReference>
<dbReference type="Gene3D" id="1.25.40.20">
    <property type="entry name" value="Ankyrin repeat-containing domain"/>
    <property type="match status" value="1"/>
</dbReference>